<keyword evidence="2" id="KW-1185">Reference proteome</keyword>
<organism evidence="1 2">
    <name type="scientific">Chitinophaga barathri</name>
    <dbReference type="NCBI Taxonomy" id="1647451"/>
    <lineage>
        <taxon>Bacteria</taxon>
        <taxon>Pseudomonadati</taxon>
        <taxon>Bacteroidota</taxon>
        <taxon>Chitinophagia</taxon>
        <taxon>Chitinophagales</taxon>
        <taxon>Chitinophagaceae</taxon>
        <taxon>Chitinophaga</taxon>
    </lineage>
</organism>
<evidence type="ECO:0000313" key="1">
    <source>
        <dbReference type="EMBL" id="RPD42216.1"/>
    </source>
</evidence>
<evidence type="ECO:0008006" key="3">
    <source>
        <dbReference type="Google" id="ProtNLM"/>
    </source>
</evidence>
<dbReference type="Proteomes" id="UP000279089">
    <property type="component" value="Unassembled WGS sequence"/>
</dbReference>
<dbReference type="Pfam" id="PF14100">
    <property type="entry name" value="DUF6807"/>
    <property type="match status" value="1"/>
</dbReference>
<dbReference type="AlphaFoldDB" id="A0A3N4MJH7"/>
<dbReference type="InterPro" id="IPR029475">
    <property type="entry name" value="DUF6807"/>
</dbReference>
<dbReference type="OrthoDB" id="2540540at2"/>
<gene>
    <name evidence="1" type="ORF">EG028_03280</name>
</gene>
<accession>A0A3N4MJH7</accession>
<name>A0A3N4MJH7_9BACT</name>
<protein>
    <recommendedName>
        <fullName evidence="3">Methane oxygenase PmoA</fullName>
    </recommendedName>
</protein>
<proteinExistence type="predicted"/>
<dbReference type="EMBL" id="RMBX01000002">
    <property type="protein sequence ID" value="RPD42216.1"/>
    <property type="molecule type" value="Genomic_DNA"/>
</dbReference>
<comment type="caution">
    <text evidence="1">The sequence shown here is derived from an EMBL/GenBank/DDBJ whole genome shotgun (WGS) entry which is preliminary data.</text>
</comment>
<sequence>MRRNEYFNPSLQSIHMKYPRYASLIMITLFAISARAQDSLLHLVYTVKAGKYTRHNTIISHPVQPKEGAVYQLYLVEGKKKTPVLSQTGNGRIAWNLGADLLPGKTRTFELWTNTKDALASNATEAVTVDNTAEGFTVKRGAETVLFYQAAIKDVPAGVDTAFRRGGFIHPAYTPGGKVLTNIQPKDHYHHYGIWNPWTDTEFEGQTIDFWNLKKLSGTVRVNFESNRNRSVSGPVWGGFLQVQDHVVLGKGTPDKTAIKEELEVTAYCGTKDVLIWDYNSKLTCGTASPIILKEYRYGGGFGFRGAEKWNNENSAVLTSEGKTRKDGDMTHARWFKITGALKGGQGGILVLSSPKNFNAPQPLRIWPEKDQNGQVFAEFSPTKDKAWKLEPGNDYLQEYRVITFDGDLTAEQAEAYWNDYAHPPEVVAKAKKTK</sequence>
<evidence type="ECO:0000313" key="2">
    <source>
        <dbReference type="Proteomes" id="UP000279089"/>
    </source>
</evidence>
<reference evidence="2" key="1">
    <citation type="submission" date="2018-11" db="EMBL/GenBank/DDBJ databases">
        <title>Chitinophaga lutea sp.nov., isolate from arsenic contaminated soil.</title>
        <authorList>
            <person name="Zong Y."/>
        </authorList>
    </citation>
    <scope>NUCLEOTIDE SEQUENCE [LARGE SCALE GENOMIC DNA]</scope>
    <source>
        <strain evidence="2">YLT18</strain>
    </source>
</reference>